<dbReference type="Gene3D" id="2.60.120.290">
    <property type="entry name" value="Spermadhesin, CUB domain"/>
    <property type="match status" value="1"/>
</dbReference>
<dbReference type="EMBL" id="JAKKPZ010000019">
    <property type="protein sequence ID" value="KAI1712113.1"/>
    <property type="molecule type" value="Genomic_DNA"/>
</dbReference>
<dbReference type="CDD" id="cd00041">
    <property type="entry name" value="CUB"/>
    <property type="match status" value="1"/>
</dbReference>
<gene>
    <name evidence="5" type="ORF">DdX_09655</name>
</gene>
<protein>
    <submittedName>
        <fullName evidence="5">CUB domain-containing protein</fullName>
    </submittedName>
</protein>
<name>A0AAD4N0A0_9BILA</name>
<accession>A0AAD4N0A0</accession>
<keyword evidence="3" id="KW-1133">Transmembrane helix</keyword>
<evidence type="ECO:0000256" key="2">
    <source>
        <dbReference type="PROSITE-ProRule" id="PRU00059"/>
    </source>
</evidence>
<keyword evidence="3" id="KW-0812">Transmembrane</keyword>
<evidence type="ECO:0000313" key="6">
    <source>
        <dbReference type="Proteomes" id="UP001201812"/>
    </source>
</evidence>
<keyword evidence="6" id="KW-1185">Reference proteome</keyword>
<evidence type="ECO:0000256" key="1">
    <source>
        <dbReference type="ARBA" id="ARBA00023157"/>
    </source>
</evidence>
<keyword evidence="1" id="KW-1015">Disulfide bond</keyword>
<proteinExistence type="predicted"/>
<organism evidence="5 6">
    <name type="scientific">Ditylenchus destructor</name>
    <dbReference type="NCBI Taxonomy" id="166010"/>
    <lineage>
        <taxon>Eukaryota</taxon>
        <taxon>Metazoa</taxon>
        <taxon>Ecdysozoa</taxon>
        <taxon>Nematoda</taxon>
        <taxon>Chromadorea</taxon>
        <taxon>Rhabditida</taxon>
        <taxon>Tylenchina</taxon>
        <taxon>Tylenchomorpha</taxon>
        <taxon>Sphaerularioidea</taxon>
        <taxon>Anguinidae</taxon>
        <taxon>Anguininae</taxon>
        <taxon>Ditylenchus</taxon>
    </lineage>
</organism>
<dbReference type="InterPro" id="IPR035914">
    <property type="entry name" value="Sperma_CUB_dom_sf"/>
</dbReference>
<sequence>MLPDDEDESMQKSIDVEDIEFVSIWYHREGDKTNGARKLRIEYEWREKCYCGENELKAELGVWKLLTSPDYPLQYCNNLNCEYRIVADEGFQIALNITDFFTEMNQDSLAIFDGNTTDKEHLQLVSGVELFMPIIRTESNMMTLLFTTDLSITMRGFSLIYTAEKTPVYRDLVSKSTGHSRWSIACVVILVVILGATAVAFLFIRSNRLNVANERGGPAIRFVR</sequence>
<dbReference type="PANTHER" id="PTHR39385">
    <property type="entry name" value="PROTEIN CBG20422"/>
    <property type="match status" value="1"/>
</dbReference>
<keyword evidence="3" id="KW-0472">Membrane</keyword>
<dbReference type="SUPFAM" id="SSF49854">
    <property type="entry name" value="Spermadhesin, CUB domain"/>
    <property type="match status" value="1"/>
</dbReference>
<feature type="transmembrane region" description="Helical" evidence="3">
    <location>
        <begin position="182"/>
        <end position="204"/>
    </location>
</feature>
<dbReference type="PROSITE" id="PS01180">
    <property type="entry name" value="CUB"/>
    <property type="match status" value="1"/>
</dbReference>
<evidence type="ECO:0000259" key="4">
    <source>
        <dbReference type="PROSITE" id="PS01180"/>
    </source>
</evidence>
<comment type="caution">
    <text evidence="5">The sequence shown here is derived from an EMBL/GenBank/DDBJ whole genome shotgun (WGS) entry which is preliminary data.</text>
</comment>
<comment type="caution">
    <text evidence="2">Lacks conserved residue(s) required for the propagation of feature annotation.</text>
</comment>
<evidence type="ECO:0000313" key="5">
    <source>
        <dbReference type="EMBL" id="KAI1712113.1"/>
    </source>
</evidence>
<dbReference type="PANTHER" id="PTHR39385:SF2">
    <property type="entry name" value="SLIT-LIKE 3 PROTEIN"/>
    <property type="match status" value="1"/>
</dbReference>
<dbReference type="InterPro" id="IPR000859">
    <property type="entry name" value="CUB_dom"/>
</dbReference>
<feature type="domain" description="CUB" evidence="4">
    <location>
        <begin position="51"/>
        <end position="164"/>
    </location>
</feature>
<dbReference type="AlphaFoldDB" id="A0AAD4N0A0"/>
<dbReference type="Pfam" id="PF00431">
    <property type="entry name" value="CUB"/>
    <property type="match status" value="1"/>
</dbReference>
<dbReference type="SMART" id="SM00042">
    <property type="entry name" value="CUB"/>
    <property type="match status" value="1"/>
</dbReference>
<reference evidence="5" key="1">
    <citation type="submission" date="2022-01" db="EMBL/GenBank/DDBJ databases">
        <title>Genome Sequence Resource for Two Populations of Ditylenchus destructor, the Migratory Endoparasitic Phytonematode.</title>
        <authorList>
            <person name="Zhang H."/>
            <person name="Lin R."/>
            <person name="Xie B."/>
        </authorList>
    </citation>
    <scope>NUCLEOTIDE SEQUENCE</scope>
    <source>
        <strain evidence="5">BazhouSP</strain>
    </source>
</reference>
<dbReference type="Proteomes" id="UP001201812">
    <property type="component" value="Unassembled WGS sequence"/>
</dbReference>
<evidence type="ECO:0000256" key="3">
    <source>
        <dbReference type="SAM" id="Phobius"/>
    </source>
</evidence>